<dbReference type="HAMAP" id="MF_00165">
    <property type="entry name" value="Thymidylate_kinase"/>
    <property type="match status" value="1"/>
</dbReference>
<evidence type="ECO:0000256" key="3">
    <source>
        <dbReference type="ARBA" id="ARBA00017144"/>
    </source>
</evidence>
<evidence type="ECO:0000256" key="11">
    <source>
        <dbReference type="ARBA" id="ARBA00057735"/>
    </source>
</evidence>
<comment type="caution">
    <text evidence="14">The sequence shown here is derived from an EMBL/GenBank/DDBJ whole genome shotgun (WGS) entry which is preliminary data.</text>
</comment>
<evidence type="ECO:0000256" key="2">
    <source>
        <dbReference type="ARBA" id="ARBA00012980"/>
    </source>
</evidence>
<dbReference type="PANTHER" id="PTHR10344">
    <property type="entry name" value="THYMIDYLATE KINASE"/>
    <property type="match status" value="1"/>
</dbReference>
<evidence type="ECO:0000256" key="7">
    <source>
        <dbReference type="ARBA" id="ARBA00022777"/>
    </source>
</evidence>
<dbReference type="GO" id="GO:0005524">
    <property type="term" value="F:ATP binding"/>
    <property type="evidence" value="ECO:0007669"/>
    <property type="project" value="UniProtKB-UniRule"/>
</dbReference>
<keyword evidence="6 12" id="KW-0547">Nucleotide-binding</keyword>
<dbReference type="NCBIfam" id="TIGR00041">
    <property type="entry name" value="DTMP_kinase"/>
    <property type="match status" value="1"/>
</dbReference>
<dbReference type="AlphaFoldDB" id="A0A368HFX1"/>
<feature type="domain" description="Thymidylate kinase-like" evidence="13">
    <location>
        <begin position="14"/>
        <end position="198"/>
    </location>
</feature>
<dbReference type="Pfam" id="PF02223">
    <property type="entry name" value="Thymidylate_kin"/>
    <property type="match status" value="1"/>
</dbReference>
<reference evidence="14 15" key="1">
    <citation type="submission" date="2018-02" db="EMBL/GenBank/DDBJ databases">
        <title>Insights into the biology of acidophilic members of the Acidiferrobacteraceae family derived from comparative genomic analyses.</title>
        <authorList>
            <person name="Issotta F."/>
            <person name="Thyssen C."/>
            <person name="Mena C."/>
            <person name="Moya A."/>
            <person name="Bellenberg S."/>
            <person name="Sproer C."/>
            <person name="Covarrubias P.C."/>
            <person name="Sand W."/>
            <person name="Quatrini R."/>
            <person name="Vera M."/>
        </authorList>
    </citation>
    <scope>NUCLEOTIDE SEQUENCE [LARGE SCALE GENOMIC DNA]</scope>
    <source>
        <strain evidence="15">m-1</strain>
    </source>
</reference>
<evidence type="ECO:0000256" key="1">
    <source>
        <dbReference type="ARBA" id="ARBA00009776"/>
    </source>
</evidence>
<keyword evidence="15" id="KW-1185">Reference proteome</keyword>
<dbReference type="GO" id="GO:0006233">
    <property type="term" value="P:dTDP biosynthetic process"/>
    <property type="evidence" value="ECO:0007669"/>
    <property type="project" value="InterPro"/>
</dbReference>
<accession>A0A368HFX1</accession>
<keyword evidence="4 12" id="KW-0808">Transferase</keyword>
<dbReference type="SUPFAM" id="SSF52540">
    <property type="entry name" value="P-loop containing nucleoside triphosphate hydrolases"/>
    <property type="match status" value="1"/>
</dbReference>
<dbReference type="FunFam" id="3.40.50.300:FF:000225">
    <property type="entry name" value="Thymidylate kinase"/>
    <property type="match status" value="1"/>
</dbReference>
<proteinExistence type="inferred from homology"/>
<dbReference type="InterPro" id="IPR039430">
    <property type="entry name" value="Thymidylate_kin-like_dom"/>
</dbReference>
<dbReference type="GO" id="GO:0004798">
    <property type="term" value="F:dTMP kinase activity"/>
    <property type="evidence" value="ECO:0007669"/>
    <property type="project" value="UniProtKB-UniRule"/>
</dbReference>
<evidence type="ECO:0000256" key="4">
    <source>
        <dbReference type="ARBA" id="ARBA00022679"/>
    </source>
</evidence>
<evidence type="ECO:0000256" key="8">
    <source>
        <dbReference type="ARBA" id="ARBA00022840"/>
    </source>
</evidence>
<dbReference type="EC" id="2.7.4.9" evidence="2 12"/>
<dbReference type="OrthoDB" id="9774907at2"/>
<sequence>MRSTAPRRPLFLSLEGLDGSGKTTQIDRVVDFCEHHNAAGVVVTREPGGTEVGERIRHILLEHASLHAQTELLLVFAARIQHVKVVIAPALALGKTVVCDRYLDATYAYQGYGRGLDISLIDAMTRLLDIPLPDLTIYFDVPVPVALARRAGRAADRIEAEGEEFFERVREGYWRRAQDEPGRFVVIPATGSLSEVGEAVDAALARRW</sequence>
<evidence type="ECO:0000313" key="15">
    <source>
        <dbReference type="Proteomes" id="UP000253250"/>
    </source>
</evidence>
<comment type="similarity">
    <text evidence="1 12">Belongs to the thymidylate kinase family.</text>
</comment>
<dbReference type="GO" id="GO:0006227">
    <property type="term" value="P:dUDP biosynthetic process"/>
    <property type="evidence" value="ECO:0007669"/>
    <property type="project" value="TreeGrafter"/>
</dbReference>
<name>A0A368HFX1_9GAMM</name>
<dbReference type="GO" id="GO:0006235">
    <property type="term" value="P:dTTP biosynthetic process"/>
    <property type="evidence" value="ECO:0007669"/>
    <property type="project" value="UniProtKB-UniRule"/>
</dbReference>
<feature type="binding site" evidence="12">
    <location>
        <begin position="16"/>
        <end position="23"/>
    </location>
    <ligand>
        <name>ATP</name>
        <dbReference type="ChEBI" id="CHEBI:30616"/>
    </ligand>
</feature>
<keyword evidence="8 12" id="KW-0067">ATP-binding</keyword>
<dbReference type="Proteomes" id="UP000253250">
    <property type="component" value="Unassembled WGS sequence"/>
</dbReference>
<dbReference type="GO" id="GO:0005829">
    <property type="term" value="C:cytosol"/>
    <property type="evidence" value="ECO:0007669"/>
    <property type="project" value="TreeGrafter"/>
</dbReference>
<evidence type="ECO:0000256" key="10">
    <source>
        <dbReference type="ARBA" id="ARBA00048743"/>
    </source>
</evidence>
<evidence type="ECO:0000256" key="6">
    <source>
        <dbReference type="ARBA" id="ARBA00022741"/>
    </source>
</evidence>
<keyword evidence="5 12" id="KW-0545">Nucleotide biosynthesis</keyword>
<dbReference type="Gene3D" id="3.40.50.300">
    <property type="entry name" value="P-loop containing nucleotide triphosphate hydrolases"/>
    <property type="match status" value="1"/>
</dbReference>
<evidence type="ECO:0000256" key="5">
    <source>
        <dbReference type="ARBA" id="ARBA00022727"/>
    </source>
</evidence>
<dbReference type="InterPro" id="IPR027417">
    <property type="entry name" value="P-loop_NTPase"/>
</dbReference>
<evidence type="ECO:0000259" key="13">
    <source>
        <dbReference type="Pfam" id="PF02223"/>
    </source>
</evidence>
<dbReference type="InterPro" id="IPR018094">
    <property type="entry name" value="Thymidylate_kinase"/>
</dbReference>
<comment type="catalytic activity">
    <reaction evidence="10 12">
        <text>dTMP + ATP = dTDP + ADP</text>
        <dbReference type="Rhea" id="RHEA:13517"/>
        <dbReference type="ChEBI" id="CHEBI:30616"/>
        <dbReference type="ChEBI" id="CHEBI:58369"/>
        <dbReference type="ChEBI" id="CHEBI:63528"/>
        <dbReference type="ChEBI" id="CHEBI:456216"/>
        <dbReference type="EC" id="2.7.4.9"/>
    </reaction>
</comment>
<evidence type="ECO:0000256" key="9">
    <source>
        <dbReference type="ARBA" id="ARBA00029962"/>
    </source>
</evidence>
<evidence type="ECO:0000256" key="12">
    <source>
        <dbReference type="HAMAP-Rule" id="MF_00165"/>
    </source>
</evidence>
<comment type="function">
    <text evidence="11 12">Phosphorylation of dTMP to form dTDP in both de novo and salvage pathways of dTTP synthesis.</text>
</comment>
<keyword evidence="7 12" id="KW-0418">Kinase</keyword>
<evidence type="ECO:0000313" key="14">
    <source>
        <dbReference type="EMBL" id="RCN56152.1"/>
    </source>
</evidence>
<dbReference type="CDD" id="cd01672">
    <property type="entry name" value="TMPK"/>
    <property type="match status" value="1"/>
</dbReference>
<protein>
    <recommendedName>
        <fullName evidence="3 12">Thymidylate kinase</fullName>
        <ecNumber evidence="2 12">2.7.4.9</ecNumber>
    </recommendedName>
    <alternativeName>
        <fullName evidence="9 12">dTMP kinase</fullName>
    </alternativeName>
</protein>
<dbReference type="PANTHER" id="PTHR10344:SF4">
    <property type="entry name" value="UMP-CMP KINASE 2, MITOCHONDRIAL"/>
    <property type="match status" value="1"/>
</dbReference>
<gene>
    <name evidence="12" type="primary">tmk</name>
    <name evidence="14" type="ORF">C4900_09835</name>
</gene>
<dbReference type="EMBL" id="PSYR01000002">
    <property type="protein sequence ID" value="RCN56152.1"/>
    <property type="molecule type" value="Genomic_DNA"/>
</dbReference>
<organism evidence="14 15">
    <name type="scientific">Acidiferrobacter thiooxydans</name>
    <dbReference type="NCBI Taxonomy" id="163359"/>
    <lineage>
        <taxon>Bacteria</taxon>
        <taxon>Pseudomonadati</taxon>
        <taxon>Pseudomonadota</taxon>
        <taxon>Gammaproteobacteria</taxon>
        <taxon>Acidiferrobacterales</taxon>
        <taxon>Acidiferrobacteraceae</taxon>
        <taxon>Acidiferrobacter</taxon>
    </lineage>
</organism>